<keyword evidence="9" id="KW-0378">Hydrolase</keyword>
<evidence type="ECO:0000256" key="13">
    <source>
        <dbReference type="ARBA" id="ARBA00023157"/>
    </source>
</evidence>
<keyword evidence="13" id="KW-1015">Disulfide bond</keyword>
<evidence type="ECO:0000256" key="26">
    <source>
        <dbReference type="PIRSR" id="PIRSR600407-1"/>
    </source>
</evidence>
<dbReference type="GO" id="GO:0005576">
    <property type="term" value="C:extracellular region"/>
    <property type="evidence" value="ECO:0007669"/>
    <property type="project" value="UniProtKB-SubCell"/>
</dbReference>
<dbReference type="EC" id="3.6.1.6" evidence="15"/>
<evidence type="ECO:0000256" key="7">
    <source>
        <dbReference type="ARBA" id="ARBA00022525"/>
    </source>
</evidence>
<keyword evidence="11" id="KW-0106">Calcium</keyword>
<comment type="cofactor">
    <cofactor evidence="1">
        <name>Ca(2+)</name>
        <dbReference type="ChEBI" id="CHEBI:29108"/>
    </cofactor>
</comment>
<dbReference type="InterPro" id="IPR000407">
    <property type="entry name" value="GDA1_CD39_NTPase"/>
</dbReference>
<evidence type="ECO:0000256" key="3">
    <source>
        <dbReference type="ARBA" id="ARBA00004240"/>
    </source>
</evidence>
<comment type="catalytic activity">
    <reaction evidence="23">
        <text>GDP + H2O = GMP + phosphate + H(+)</text>
        <dbReference type="Rhea" id="RHEA:22156"/>
        <dbReference type="ChEBI" id="CHEBI:15377"/>
        <dbReference type="ChEBI" id="CHEBI:15378"/>
        <dbReference type="ChEBI" id="CHEBI:43474"/>
        <dbReference type="ChEBI" id="CHEBI:58115"/>
        <dbReference type="ChEBI" id="CHEBI:58189"/>
        <dbReference type="EC" id="3.6.1.6"/>
    </reaction>
    <physiologicalReaction direction="left-to-right" evidence="23">
        <dbReference type="Rhea" id="RHEA:22157"/>
    </physiologicalReaction>
</comment>
<organism evidence="27 28">
    <name type="scientific">Danionella cerebrum</name>
    <dbReference type="NCBI Taxonomy" id="2873325"/>
    <lineage>
        <taxon>Eukaryota</taxon>
        <taxon>Metazoa</taxon>
        <taxon>Chordata</taxon>
        <taxon>Craniata</taxon>
        <taxon>Vertebrata</taxon>
        <taxon>Euteleostomi</taxon>
        <taxon>Actinopterygii</taxon>
        <taxon>Neopterygii</taxon>
        <taxon>Teleostei</taxon>
        <taxon>Ostariophysi</taxon>
        <taxon>Cypriniformes</taxon>
        <taxon>Danionidae</taxon>
        <taxon>Danioninae</taxon>
        <taxon>Danionella</taxon>
    </lineage>
</organism>
<evidence type="ECO:0000256" key="21">
    <source>
        <dbReference type="ARBA" id="ARBA00048053"/>
    </source>
</evidence>
<evidence type="ECO:0000256" key="19">
    <source>
        <dbReference type="ARBA" id="ARBA00046723"/>
    </source>
</evidence>
<evidence type="ECO:0000313" key="27">
    <source>
        <dbReference type="EMBL" id="TRY57950.1"/>
    </source>
</evidence>
<protein>
    <recommendedName>
        <fullName evidence="15">nucleoside diphosphate phosphatase</fullName>
        <ecNumber evidence="15">3.6.1.6</ecNumber>
    </recommendedName>
    <alternativeName>
        <fullName evidence="16">Guanosine-diphosphatase ENTPD5</fullName>
    </alternativeName>
    <alternativeName>
        <fullName evidence="17">Uridine-diphosphatase ENTPD5</fullName>
    </alternativeName>
</protein>
<keyword evidence="12" id="KW-0460">Magnesium</keyword>
<evidence type="ECO:0000256" key="25">
    <source>
        <dbReference type="ARBA" id="ARBA00049328"/>
    </source>
</evidence>
<evidence type="ECO:0000256" key="16">
    <source>
        <dbReference type="ARBA" id="ARBA00042111"/>
    </source>
</evidence>
<evidence type="ECO:0000256" key="18">
    <source>
        <dbReference type="ARBA" id="ARBA00045733"/>
    </source>
</evidence>
<dbReference type="PANTHER" id="PTHR11782:SF35">
    <property type="entry name" value="NUCLEOSIDE DIPHOSPHATE PHOSPHATASE ENTPD5"/>
    <property type="match status" value="1"/>
</dbReference>
<comment type="subcellular location">
    <subcellularLocation>
        <location evidence="3">Endoplasmic reticulum</location>
    </subcellularLocation>
    <subcellularLocation>
        <location evidence="4">Secreted</location>
    </subcellularLocation>
</comment>
<comment type="catalytic activity">
    <reaction evidence="24">
        <text>ADP + H2O = AMP + phosphate + H(+)</text>
        <dbReference type="Rhea" id="RHEA:61436"/>
        <dbReference type="ChEBI" id="CHEBI:15377"/>
        <dbReference type="ChEBI" id="CHEBI:15378"/>
        <dbReference type="ChEBI" id="CHEBI:43474"/>
        <dbReference type="ChEBI" id="CHEBI:456215"/>
        <dbReference type="ChEBI" id="CHEBI:456216"/>
        <dbReference type="EC" id="3.6.1.6"/>
    </reaction>
    <physiologicalReaction direction="left-to-right" evidence="24">
        <dbReference type="Rhea" id="RHEA:61437"/>
    </physiologicalReaction>
</comment>
<evidence type="ECO:0000256" key="24">
    <source>
        <dbReference type="ARBA" id="ARBA00049217"/>
    </source>
</evidence>
<evidence type="ECO:0000256" key="15">
    <source>
        <dbReference type="ARBA" id="ARBA00038863"/>
    </source>
</evidence>
<evidence type="ECO:0000256" key="11">
    <source>
        <dbReference type="ARBA" id="ARBA00022837"/>
    </source>
</evidence>
<dbReference type="AlphaFoldDB" id="A0A553MXP0"/>
<comment type="catalytic activity">
    <reaction evidence="25">
        <text>IDP + H2O = IMP + phosphate + H(+)</text>
        <dbReference type="Rhea" id="RHEA:35207"/>
        <dbReference type="ChEBI" id="CHEBI:15377"/>
        <dbReference type="ChEBI" id="CHEBI:15378"/>
        <dbReference type="ChEBI" id="CHEBI:43474"/>
        <dbReference type="ChEBI" id="CHEBI:58053"/>
        <dbReference type="ChEBI" id="CHEBI:58280"/>
        <dbReference type="EC" id="3.6.1.6"/>
    </reaction>
    <physiologicalReaction direction="left-to-right" evidence="25">
        <dbReference type="Rhea" id="RHEA:35208"/>
    </physiologicalReaction>
</comment>
<sequence>MKRHRIFYLRKILACSRRDQCVSRGRLQKILRAPEIHHRPMGRERGCVRRSAFKKRIETKSRPLPGIPIQIHRITAMKTALVCLWITWTLHLSFSSLPHYHYGETLPSLSRPANSSRIFYGIMFDAGSTGTRIHIYTFIHKHGGRANEPPLLDNETFQSMKPGLSAHADVPEIAGHTVRQLLHIAKKTVPPVEWKRTPVVFRATAGLRLLPEAKAKALLDEVQEVLEDSPFMVLPDSVSVMNGTSEGLCCTELSCSF</sequence>
<evidence type="ECO:0000256" key="6">
    <source>
        <dbReference type="ARBA" id="ARBA00009283"/>
    </source>
</evidence>
<evidence type="ECO:0000256" key="10">
    <source>
        <dbReference type="ARBA" id="ARBA00022824"/>
    </source>
</evidence>
<dbReference type="STRING" id="623744.A0A553MXP0"/>
<proteinExistence type="inferred from homology"/>
<evidence type="ECO:0000256" key="2">
    <source>
        <dbReference type="ARBA" id="ARBA00001946"/>
    </source>
</evidence>
<keyword evidence="10" id="KW-0256">Endoplasmic reticulum</keyword>
<evidence type="ECO:0000256" key="20">
    <source>
        <dbReference type="ARBA" id="ARBA00047813"/>
    </source>
</evidence>
<evidence type="ECO:0000256" key="9">
    <source>
        <dbReference type="ARBA" id="ARBA00022801"/>
    </source>
</evidence>
<dbReference type="Gene3D" id="3.30.420.40">
    <property type="match status" value="1"/>
</dbReference>
<dbReference type="GO" id="GO:0005783">
    <property type="term" value="C:endoplasmic reticulum"/>
    <property type="evidence" value="ECO:0007669"/>
    <property type="project" value="UniProtKB-SubCell"/>
</dbReference>
<keyword evidence="7" id="KW-0964">Secreted</keyword>
<dbReference type="GO" id="GO:0017110">
    <property type="term" value="F:nucleoside diphosphate phosphatase activity"/>
    <property type="evidence" value="ECO:0007669"/>
    <property type="project" value="UniProtKB-EC"/>
</dbReference>
<comment type="caution">
    <text evidence="27">The sequence shown here is derived from an EMBL/GenBank/DDBJ whole genome shotgun (WGS) entry which is preliminary data.</text>
</comment>
<comment type="subunit">
    <text evidence="19">Monomer; active form. Homodimer; disulfide-linked. Homodimers are enzymatically inactive.</text>
</comment>
<evidence type="ECO:0000256" key="22">
    <source>
        <dbReference type="ARBA" id="ARBA00048075"/>
    </source>
</evidence>
<evidence type="ECO:0000256" key="23">
    <source>
        <dbReference type="ARBA" id="ARBA00048756"/>
    </source>
</evidence>
<evidence type="ECO:0000256" key="8">
    <source>
        <dbReference type="ARBA" id="ARBA00022729"/>
    </source>
</evidence>
<keyword evidence="8" id="KW-0732">Signal</keyword>
<comment type="pathway">
    <text evidence="5">Protein modification; protein glycosylation.</text>
</comment>
<reference evidence="27 28" key="1">
    <citation type="journal article" date="2019" name="Sci. Data">
        <title>Hybrid genome assembly and annotation of Danionella translucida.</title>
        <authorList>
            <person name="Kadobianskyi M."/>
            <person name="Schulze L."/>
            <person name="Schuelke M."/>
            <person name="Judkewitz B."/>
        </authorList>
    </citation>
    <scope>NUCLEOTIDE SEQUENCE [LARGE SCALE GENOMIC DNA]</scope>
    <source>
        <strain evidence="27 28">Bolton</strain>
    </source>
</reference>
<evidence type="ECO:0000256" key="17">
    <source>
        <dbReference type="ARBA" id="ARBA00042507"/>
    </source>
</evidence>
<comment type="catalytic activity">
    <reaction evidence="20">
        <text>CDP + H2O = CMP + phosphate + H(+)</text>
        <dbReference type="Rhea" id="RHEA:64880"/>
        <dbReference type="ChEBI" id="CHEBI:15377"/>
        <dbReference type="ChEBI" id="CHEBI:15378"/>
        <dbReference type="ChEBI" id="CHEBI:43474"/>
        <dbReference type="ChEBI" id="CHEBI:58069"/>
        <dbReference type="ChEBI" id="CHEBI:60377"/>
        <dbReference type="EC" id="3.6.1.6"/>
    </reaction>
    <physiologicalReaction direction="left-to-right" evidence="20">
        <dbReference type="Rhea" id="RHEA:64881"/>
    </physiologicalReaction>
</comment>
<comment type="catalytic activity">
    <reaction evidence="22">
        <text>UDP + H2O = UMP + phosphate + H(+)</text>
        <dbReference type="Rhea" id="RHEA:64876"/>
        <dbReference type="ChEBI" id="CHEBI:15377"/>
        <dbReference type="ChEBI" id="CHEBI:15378"/>
        <dbReference type="ChEBI" id="CHEBI:43474"/>
        <dbReference type="ChEBI" id="CHEBI:57865"/>
        <dbReference type="ChEBI" id="CHEBI:58223"/>
        <dbReference type="EC" id="3.6.1.6"/>
    </reaction>
    <physiologicalReaction direction="left-to-right" evidence="22">
        <dbReference type="Rhea" id="RHEA:64877"/>
    </physiologicalReaction>
</comment>
<evidence type="ECO:0000313" key="28">
    <source>
        <dbReference type="Proteomes" id="UP000316079"/>
    </source>
</evidence>
<accession>A0A553MXP0</accession>
<dbReference type="Pfam" id="PF01150">
    <property type="entry name" value="GDA1_CD39"/>
    <property type="match status" value="1"/>
</dbReference>
<keyword evidence="14" id="KW-0325">Glycoprotein</keyword>
<evidence type="ECO:0000256" key="1">
    <source>
        <dbReference type="ARBA" id="ARBA00001913"/>
    </source>
</evidence>
<comment type="similarity">
    <text evidence="6">Belongs to the GDA1/CD39 NTPase family.</text>
</comment>
<dbReference type="FunFam" id="3.30.420.40:FF:000052">
    <property type="entry name" value="Ectonucleoside triphosphate diphosphohydrolase 5"/>
    <property type="match status" value="1"/>
</dbReference>
<evidence type="ECO:0000256" key="5">
    <source>
        <dbReference type="ARBA" id="ARBA00004922"/>
    </source>
</evidence>
<dbReference type="Proteomes" id="UP000316079">
    <property type="component" value="Unassembled WGS sequence"/>
</dbReference>
<comment type="function">
    <text evidence="18">Hydrolyzes nucleoside diphosphates with a preference for GDP, IDP and UDP compared to ADP and CDP. In the lumen of the endoplasmic reticulum, hydrolyzes UDP that acts as an end-product feedback inhibitor of the UDP-Glc:glycoprotein glucosyltransferases. UMP can be transported back by an UDP-sugar antiporter to the cytosol where it is consumed to regenerate UDP-glucose. Therefore, it positively regulates protein reglucosylation by clearing UDP from the ER lumen and by promoting the regeneration of UDP-glucose. Protein reglucosylation is essential to proper glycoprotein folding and quality control in the ER.</text>
</comment>
<comment type="cofactor">
    <cofactor evidence="2">
        <name>Mg(2+)</name>
        <dbReference type="ChEBI" id="CHEBI:18420"/>
    </cofactor>
</comment>
<name>A0A553MXP0_9TELE</name>
<gene>
    <name evidence="27" type="ORF">DNTS_009831</name>
</gene>
<dbReference type="PANTHER" id="PTHR11782">
    <property type="entry name" value="ADENOSINE/GUANOSINE DIPHOSPHATASE"/>
    <property type="match status" value="1"/>
</dbReference>
<dbReference type="OrthoDB" id="6372431at2759"/>
<evidence type="ECO:0000256" key="14">
    <source>
        <dbReference type="ARBA" id="ARBA00023180"/>
    </source>
</evidence>
<keyword evidence="28" id="KW-1185">Reference proteome</keyword>
<dbReference type="EMBL" id="SRMA01027218">
    <property type="protein sequence ID" value="TRY57950.1"/>
    <property type="molecule type" value="Genomic_DNA"/>
</dbReference>
<comment type="catalytic activity">
    <reaction evidence="21">
        <text>a ribonucleoside 5'-diphosphate + H2O = a ribonucleoside 5'-phosphate + phosphate + H(+)</text>
        <dbReference type="Rhea" id="RHEA:36799"/>
        <dbReference type="ChEBI" id="CHEBI:15377"/>
        <dbReference type="ChEBI" id="CHEBI:15378"/>
        <dbReference type="ChEBI" id="CHEBI:43474"/>
        <dbReference type="ChEBI" id="CHEBI:57930"/>
        <dbReference type="ChEBI" id="CHEBI:58043"/>
        <dbReference type="EC" id="3.6.1.6"/>
    </reaction>
    <physiologicalReaction direction="left-to-right" evidence="21">
        <dbReference type="Rhea" id="RHEA:36800"/>
    </physiologicalReaction>
</comment>
<evidence type="ECO:0000256" key="12">
    <source>
        <dbReference type="ARBA" id="ARBA00022842"/>
    </source>
</evidence>
<feature type="active site" description="Proton acceptor" evidence="26">
    <location>
        <position position="246"/>
    </location>
</feature>
<evidence type="ECO:0000256" key="4">
    <source>
        <dbReference type="ARBA" id="ARBA00004613"/>
    </source>
</evidence>